<accession>A0ABP6SGP4</accession>
<proteinExistence type="predicted"/>
<keyword evidence="2" id="KW-1185">Reference proteome</keyword>
<protein>
    <submittedName>
        <fullName evidence="1">Uncharacterized protein</fullName>
    </submittedName>
</protein>
<evidence type="ECO:0000313" key="1">
    <source>
        <dbReference type="EMBL" id="GAA3376006.1"/>
    </source>
</evidence>
<reference evidence="2" key="1">
    <citation type="journal article" date="2019" name="Int. J. Syst. Evol. Microbiol.">
        <title>The Global Catalogue of Microorganisms (GCM) 10K type strain sequencing project: providing services to taxonomists for standard genome sequencing and annotation.</title>
        <authorList>
            <consortium name="The Broad Institute Genomics Platform"/>
            <consortium name="The Broad Institute Genome Sequencing Center for Infectious Disease"/>
            <person name="Wu L."/>
            <person name="Ma J."/>
        </authorList>
    </citation>
    <scope>NUCLEOTIDE SEQUENCE [LARGE SCALE GENOMIC DNA]</scope>
    <source>
        <strain evidence="2">JCM 9651</strain>
    </source>
</reference>
<comment type="caution">
    <text evidence="1">The sequence shown here is derived from an EMBL/GenBank/DDBJ whole genome shotgun (WGS) entry which is preliminary data.</text>
</comment>
<dbReference type="Proteomes" id="UP001499990">
    <property type="component" value="Unassembled WGS sequence"/>
</dbReference>
<name>A0ABP6SGP4_9ACTN</name>
<gene>
    <name evidence="1" type="ORF">GCM10020367_46000</name>
</gene>
<dbReference type="RefSeq" id="WP_345040719.1">
    <property type="nucleotide sequence ID" value="NZ_BAAAYL010000001.1"/>
</dbReference>
<organism evidence="1 2">
    <name type="scientific">Streptomyces sannanensis</name>
    <dbReference type="NCBI Taxonomy" id="285536"/>
    <lineage>
        <taxon>Bacteria</taxon>
        <taxon>Bacillati</taxon>
        <taxon>Actinomycetota</taxon>
        <taxon>Actinomycetes</taxon>
        <taxon>Kitasatosporales</taxon>
        <taxon>Streptomycetaceae</taxon>
        <taxon>Streptomyces</taxon>
    </lineage>
</organism>
<dbReference type="EMBL" id="BAAAYL010000001">
    <property type="protein sequence ID" value="GAA3376006.1"/>
    <property type="molecule type" value="Genomic_DNA"/>
</dbReference>
<sequence>MTSAVRAGRDGRLWAAGTGVTGLDAGRRVEQAKLPDIVKPDATNRVP</sequence>
<evidence type="ECO:0000313" key="2">
    <source>
        <dbReference type="Proteomes" id="UP001499990"/>
    </source>
</evidence>